<keyword evidence="9 14" id="KW-0175">Coiled coil</keyword>
<dbReference type="InterPro" id="IPR008211">
    <property type="entry name" value="Laminin_N"/>
</dbReference>
<dbReference type="GO" id="GO:0150043">
    <property type="term" value="F:structural constituent of synapse-associated extracellular matrix"/>
    <property type="evidence" value="ECO:0007669"/>
    <property type="project" value="TreeGrafter"/>
</dbReference>
<dbReference type="FunFam" id="2.10.25.10:FF:000145">
    <property type="entry name" value="Laminin subunit beta 1"/>
    <property type="match status" value="1"/>
</dbReference>
<evidence type="ECO:0000256" key="13">
    <source>
        <dbReference type="PROSITE-ProRule" id="PRU00460"/>
    </source>
</evidence>
<feature type="coiled-coil region" evidence="14">
    <location>
        <begin position="1389"/>
        <end position="1444"/>
    </location>
</feature>
<evidence type="ECO:0000256" key="14">
    <source>
        <dbReference type="SAM" id="Coils"/>
    </source>
</evidence>
<dbReference type="FunFam" id="2.10.25.10:FF:000138">
    <property type="entry name" value="Laminin subunit beta 1"/>
    <property type="match status" value="1"/>
</dbReference>
<feature type="domain" description="Laminin EGF-like" evidence="16">
    <location>
        <begin position="1031"/>
        <end position="1078"/>
    </location>
</feature>
<evidence type="ECO:0000256" key="7">
    <source>
        <dbReference type="ARBA" id="ARBA00022869"/>
    </source>
</evidence>
<evidence type="ECO:0000256" key="12">
    <source>
        <dbReference type="ARBA" id="ARBA00023292"/>
    </source>
</evidence>
<feature type="domain" description="Laminin EGF-like" evidence="16">
    <location>
        <begin position="720"/>
        <end position="767"/>
    </location>
</feature>
<dbReference type="FunFam" id="2.10.25.10:FF:000135">
    <property type="entry name" value="Laminin subunit beta 4"/>
    <property type="match status" value="2"/>
</dbReference>
<feature type="disulfide bond" evidence="13">
    <location>
        <begin position="1031"/>
        <end position="1043"/>
    </location>
</feature>
<feature type="disulfide bond" evidence="13">
    <location>
        <begin position="434"/>
        <end position="443"/>
    </location>
</feature>
<keyword evidence="20" id="KW-1185">Reference proteome</keyword>
<feature type="disulfide bond" evidence="13">
    <location>
        <begin position="1081"/>
        <end position="1098"/>
    </location>
</feature>
<accession>A0A8C1KNS3</accession>
<dbReference type="CDD" id="cd22300">
    <property type="entry name" value="cc_LAMB1_C"/>
    <property type="match status" value="1"/>
</dbReference>
<keyword evidence="7" id="KW-0084">Basement membrane</keyword>
<keyword evidence="4" id="KW-0597">Phosphoprotein</keyword>
<dbReference type="SMART" id="SM00180">
    <property type="entry name" value="EGF_Lam"/>
    <property type="match status" value="13"/>
</dbReference>
<dbReference type="Proteomes" id="UP000694427">
    <property type="component" value="Unplaced"/>
</dbReference>
<dbReference type="SUPFAM" id="SSF57196">
    <property type="entry name" value="EGF/Laminin"/>
    <property type="match status" value="13"/>
</dbReference>
<keyword evidence="11" id="KW-0325">Glycoprotein</keyword>
<evidence type="ECO:0000313" key="19">
    <source>
        <dbReference type="Ensembl" id="ENSCCRP00010050359.1"/>
    </source>
</evidence>
<dbReference type="SMART" id="SM00181">
    <property type="entry name" value="EGF"/>
    <property type="match status" value="8"/>
</dbReference>
<evidence type="ECO:0000259" key="17">
    <source>
        <dbReference type="PROSITE" id="PS51116"/>
    </source>
</evidence>
<feature type="disulfide bond" evidence="13">
    <location>
        <begin position="741"/>
        <end position="750"/>
    </location>
</feature>
<dbReference type="FunFam" id="2.10.25.10:FF:000130">
    <property type="entry name" value="Laminin subunit beta 1"/>
    <property type="match status" value="1"/>
</dbReference>
<dbReference type="FunFam" id="2.10.25.10:FF:000011">
    <property type="entry name" value="Cadherin EGF LAG seven-pass G-type receptor"/>
    <property type="match status" value="2"/>
</dbReference>
<dbReference type="GO" id="GO:0009887">
    <property type="term" value="P:animal organ morphogenesis"/>
    <property type="evidence" value="ECO:0007669"/>
    <property type="project" value="TreeGrafter"/>
</dbReference>
<dbReference type="PANTHER" id="PTHR10574">
    <property type="entry name" value="NETRIN/LAMININ-RELATED"/>
    <property type="match status" value="1"/>
</dbReference>
<evidence type="ECO:0000256" key="5">
    <source>
        <dbReference type="ARBA" id="ARBA00022729"/>
    </source>
</evidence>
<feature type="domain" description="Laminin EGF-like" evidence="16">
    <location>
        <begin position="463"/>
        <end position="514"/>
    </location>
</feature>
<name>A0A8C1KNS3_CYPCA</name>
<feature type="disulfide bond" evidence="13">
    <location>
        <begin position="486"/>
        <end position="495"/>
    </location>
</feature>
<proteinExistence type="predicted"/>
<feature type="disulfide bond" evidence="13">
    <location>
        <begin position="768"/>
        <end position="780"/>
    </location>
</feature>
<evidence type="ECO:0000313" key="20">
    <source>
        <dbReference type="Proteomes" id="UP000694427"/>
    </source>
</evidence>
<feature type="disulfide bond" evidence="13">
    <location>
        <begin position="770"/>
        <end position="787"/>
    </location>
</feature>
<feature type="domain" description="Laminin EGF-like" evidence="16">
    <location>
        <begin position="1079"/>
        <end position="1125"/>
    </location>
</feature>
<feature type="disulfide bond" evidence="13">
    <location>
        <begin position="1052"/>
        <end position="1061"/>
    </location>
</feature>
<dbReference type="InterPro" id="IPR013015">
    <property type="entry name" value="Laminin_IV_B"/>
</dbReference>
<evidence type="ECO:0000256" key="11">
    <source>
        <dbReference type="ARBA" id="ARBA00023180"/>
    </source>
</evidence>
<dbReference type="Pfam" id="PF21199">
    <property type="entry name" value="LAMININ_IV_B"/>
    <property type="match status" value="2"/>
</dbReference>
<feature type="chain" id="PRO_5034397367" evidence="15">
    <location>
        <begin position="29"/>
        <end position="1608"/>
    </location>
</feature>
<dbReference type="PRINTS" id="PR00011">
    <property type="entry name" value="EGFLAMININ"/>
</dbReference>
<dbReference type="GO" id="GO:0007411">
    <property type="term" value="P:axon guidance"/>
    <property type="evidence" value="ECO:0007669"/>
    <property type="project" value="TreeGrafter"/>
</dbReference>
<dbReference type="Ensembl" id="ENSCCRT00010055204.1">
    <property type="protein sequence ID" value="ENSCCRP00010050359.1"/>
    <property type="gene ID" value="ENSCCRG00010017294.1"/>
</dbReference>
<dbReference type="FunFam" id="2.10.25.10:FF:000280">
    <property type="entry name" value="Laminin subunit beta 4"/>
    <property type="match status" value="1"/>
</dbReference>
<keyword evidence="10 13" id="KW-1015">Disulfide bond</keyword>
<evidence type="ECO:0000259" key="18">
    <source>
        <dbReference type="PROSITE" id="PS51117"/>
    </source>
</evidence>
<keyword evidence="3" id="KW-0272">Extracellular matrix</keyword>
<dbReference type="Gene3D" id="2.10.25.10">
    <property type="entry name" value="Laminin"/>
    <property type="match status" value="9"/>
</dbReference>
<dbReference type="PROSITE" id="PS01248">
    <property type="entry name" value="EGF_LAM_1"/>
    <property type="match status" value="5"/>
</dbReference>
<feature type="disulfide bond" evidence="13">
    <location>
        <begin position="789"/>
        <end position="798"/>
    </location>
</feature>
<feature type="disulfide bond" evidence="13">
    <location>
        <begin position="1033"/>
        <end position="1050"/>
    </location>
</feature>
<feature type="disulfide bond" evidence="13">
    <location>
        <begin position="498"/>
        <end position="512"/>
    </location>
</feature>
<dbReference type="FunFam" id="2.60.120.260:FF:000010">
    <property type="entry name" value="Laminin subunit beta 1"/>
    <property type="match status" value="1"/>
</dbReference>
<feature type="domain" description="Laminin EGF-like" evidence="16">
    <location>
        <begin position="404"/>
        <end position="462"/>
    </location>
</feature>
<keyword evidence="2" id="KW-0964">Secreted</keyword>
<dbReference type="SMART" id="SM00136">
    <property type="entry name" value="LamNT"/>
    <property type="match status" value="1"/>
</dbReference>
<gene>
    <name evidence="19" type="primary">lamb1b</name>
</gene>
<feature type="disulfide bond" evidence="13">
    <location>
        <begin position="306"/>
        <end position="315"/>
    </location>
</feature>
<feature type="disulfide bond" evidence="13">
    <location>
        <begin position="1003"/>
        <end position="1012"/>
    </location>
</feature>
<dbReference type="CDD" id="cd00055">
    <property type="entry name" value="EGF_Lam"/>
    <property type="match status" value="13"/>
</dbReference>
<dbReference type="PROSITE" id="PS51116">
    <property type="entry name" value="LAMININ_IVB"/>
    <property type="match status" value="1"/>
</dbReference>
<dbReference type="InterPro" id="IPR002049">
    <property type="entry name" value="LE_dom"/>
</dbReference>
<keyword evidence="12 13" id="KW-0424">Laminin EGF-like domain</keyword>
<dbReference type="InterPro" id="IPR000742">
    <property type="entry name" value="EGF"/>
</dbReference>
<dbReference type="GO" id="GO:0009888">
    <property type="term" value="P:tissue development"/>
    <property type="evidence" value="ECO:0007669"/>
    <property type="project" value="TreeGrafter"/>
</dbReference>
<evidence type="ECO:0000256" key="9">
    <source>
        <dbReference type="ARBA" id="ARBA00023054"/>
    </source>
</evidence>
<dbReference type="FunFam" id="2.10.25.10:FF:000188">
    <property type="entry name" value="Laminin subunit gamma 2"/>
    <property type="match status" value="1"/>
</dbReference>
<dbReference type="PANTHER" id="PTHR10574:SF233">
    <property type="entry name" value="LAMININ SUBUNIT BETA-1"/>
    <property type="match status" value="1"/>
</dbReference>
<dbReference type="FunFam" id="2.170.300.10:FF:000001">
    <property type="entry name" value="Laminin subunit beta-1"/>
    <property type="match status" value="1"/>
</dbReference>
<sequence>MTSGSGLPYKGTFIVHLNVFAIALHTLAQSPDHNDKCAEGSCYPATGDLLIGRAHRLTASSTCGLDRPERFCIVSHLQEGADCFQCNSRRMYNELSNPNSHTIENVVTTFAPNRLKTWWQSENGVENVTIQLDLEAEFHFTHLIMTFKTFRPAAMLIERSADYGRSWQVYRYYAFHCAESYPHVPQGPIRKVDDVICDSRYSGIEPSTEGEVIFRALDPVFKIPDPYSPRIQNLLKITNLRIRMEKLHTLGDDLFDDREGVKEKYYYALYDMVVRGNCFCYGHASKCAPVGNEAGVEGMVHGHCMCNHHTTGLNCEECEDFYQDLPWRPAVGRETNACKRCECNHHSNSCHFDMAVFLSSGNRSGGVCDDCQHNTEGQWCENCKPFHYRHPGRSIRDPRICEPCDCDPLGSLNGGLCDSATDVLRDMIAGQCRCKANVEGQRCDHCKKGHYGLSDDPLGCLSCSCNPLGTLPAGRPCDIQTGSCYCKRLVTGRNCDQCLPQHWGLSNDMDGCRPCDCDVGGALNNNCSRETGQCACKEHMFGRRCDQVHSGYYFAALDHYIYEAEDASFGPVIKVLQRPSPLDRKPTWTGKGFANVPEGETLRFNIYSLPRSMEYNLMIRYEPLVINTHTIFNLKLICYTGSMHEETHVFVAFIVIVLLPEVKDLDLFSGGPQQQEDWEMFQKYRCLERSQSVIKIPLTDICKDYIFSVSALLHSGALECKCDPQGSLSTVCDNNGGQCQCRPNILGRNCDTCAPATYLFGPSGCRPCDCNPLGSQNSFCHPTTGQCLCVPGAYGRQCDNCKPNHWGFPQCQPCFCNGNSEQCHPVTGGCLNCRGHTTGNNCERCESGYHRNTLLGSSEPCRPCMCPNGPGSGMQFAENCYQIPNSFQMVCVCSSGYKGPKCEECASGYYGNPQVPGGRCHPCQCNRNINMQDPESCDARTGACLKCLFHTDGNACQYCSRGYYGDAHTQNCRRCMCHLVGSSRQGCVDGLCECDRASGQCPCLPGVVGQHCDRCAPNTWNINSGKGCQPCQCHPEHSYTSTCDLVTGQCSCKPGFGGRTCEECRDLFWGNPEVQCHACDCDPRGIATQQCNKMTGECVCVEGVSGRRCDSCGHGYVGIFPDCEACHLCFREWDVNVGELTNHTQRLVDTVEEIKETGVATPYKDIISSLDDETRQLRQILEDDKVQQTLTHMQRMLQQAKCVLHIYTRITKLFYSVNSFEEIFKPNRYFSTIGLSLRVTTKMDQRDLSAADSIREYYKESGEAEFRVNKAVSGPESTVKESAQIRKAAEAKLDSTEKEFNLKHQLHLQRLDKIGSELDSTDLSRLSHQVCGGASGLGCGTCGGLGCVSEDGTSQCGGEGCETIVTRSQNALNEVKNSDQEVLHALREVDKLNKMVSDARGRADEAKLNAQDVLLRANQSKARVEQTNEELRDLIQQIRDFLTNETDLKRIEEVADEVMKLSLPVSRGALKNVTTEIHQHLARLTQVDDILIQTAESAHTAERLLQQAQAEIDSLVQPKYELASGLIDQKAAGVVDARQKAEKLRQEAKDLLIDATSKLQRLRELERSFVENQHILVEKAQELDGLESEVRDVLQELSQKITIYSTCA</sequence>
<evidence type="ECO:0000256" key="2">
    <source>
        <dbReference type="ARBA" id="ARBA00022525"/>
    </source>
</evidence>
<evidence type="ECO:0000256" key="8">
    <source>
        <dbReference type="ARBA" id="ARBA00022889"/>
    </source>
</evidence>
<reference evidence="19" key="2">
    <citation type="submission" date="2025-09" db="UniProtKB">
        <authorList>
            <consortium name="Ensembl"/>
        </authorList>
    </citation>
    <scope>IDENTIFICATION</scope>
</reference>
<feature type="domain" description="Laminin EGF-like" evidence="16">
    <location>
        <begin position="975"/>
        <end position="1030"/>
    </location>
</feature>
<feature type="coiled-coil region" evidence="14">
    <location>
        <begin position="1527"/>
        <end position="1596"/>
    </location>
</feature>
<dbReference type="PROSITE" id="PS50027">
    <property type="entry name" value="EGF_LAM_2"/>
    <property type="match status" value="9"/>
</dbReference>
<feature type="domain" description="Laminin EGF-like" evidence="16">
    <location>
        <begin position="768"/>
        <end position="813"/>
    </location>
</feature>
<organism evidence="19 20">
    <name type="scientific">Cyprinus carpio</name>
    <name type="common">Common carp</name>
    <dbReference type="NCBI Taxonomy" id="7962"/>
    <lineage>
        <taxon>Eukaryota</taxon>
        <taxon>Metazoa</taxon>
        <taxon>Chordata</taxon>
        <taxon>Craniata</taxon>
        <taxon>Vertebrata</taxon>
        <taxon>Euteleostomi</taxon>
        <taxon>Actinopterygii</taxon>
        <taxon>Neopterygii</taxon>
        <taxon>Teleostei</taxon>
        <taxon>Ostariophysi</taxon>
        <taxon>Cypriniformes</taxon>
        <taxon>Cyprinidae</taxon>
        <taxon>Cyprininae</taxon>
        <taxon>Cyprinus</taxon>
    </lineage>
</organism>
<feature type="domain" description="Laminin EGF-like" evidence="16">
    <location>
        <begin position="814"/>
        <end position="863"/>
    </location>
</feature>
<feature type="disulfide bond" evidence="13">
    <location>
        <begin position="722"/>
        <end position="739"/>
    </location>
</feature>
<feature type="disulfide bond" evidence="13">
    <location>
        <begin position="720"/>
        <end position="732"/>
    </location>
</feature>
<protein>
    <submittedName>
        <fullName evidence="19">Laminin, beta 1b</fullName>
    </submittedName>
</protein>
<dbReference type="Pfam" id="PF00053">
    <property type="entry name" value="EGF_laminin"/>
    <property type="match status" value="11"/>
</dbReference>
<comment type="subcellular location">
    <subcellularLocation>
        <location evidence="1">Secreted</location>
        <location evidence="1">Extracellular space</location>
        <location evidence="1">Extracellular matrix</location>
        <location evidence="1">Basement membrane</location>
    </subcellularLocation>
</comment>
<evidence type="ECO:0000256" key="10">
    <source>
        <dbReference type="ARBA" id="ARBA00023157"/>
    </source>
</evidence>
<dbReference type="FunFam" id="2.10.25.10:FF:000101">
    <property type="entry name" value="Laminin subunit beta 1"/>
    <property type="match status" value="1"/>
</dbReference>
<dbReference type="FunFam" id="2.10.25.10:FF:000084">
    <property type="entry name" value="Laminin subunit alpha 3"/>
    <property type="match status" value="1"/>
</dbReference>
<dbReference type="Gene3D" id="2.170.300.10">
    <property type="entry name" value="Tie2 ligand-binding domain superfamily"/>
    <property type="match status" value="2"/>
</dbReference>
<feature type="domain" description="Laminin IV type B" evidence="17">
    <location>
        <begin position="554"/>
        <end position="714"/>
    </location>
</feature>
<feature type="disulfide bond" evidence="13">
    <location>
        <begin position="833"/>
        <end position="842"/>
    </location>
</feature>
<dbReference type="GO" id="GO:0034446">
    <property type="term" value="P:substrate adhesion-dependent cell spreading"/>
    <property type="evidence" value="ECO:0007669"/>
    <property type="project" value="TreeGrafter"/>
</dbReference>
<keyword evidence="5 15" id="KW-0732">Signal</keyword>
<dbReference type="GO" id="GO:0016477">
    <property type="term" value="P:cell migration"/>
    <property type="evidence" value="ECO:0007669"/>
    <property type="project" value="TreeGrafter"/>
</dbReference>
<comment type="caution">
    <text evidence="13">Lacks conserved residue(s) required for the propagation of feature annotation.</text>
</comment>
<feature type="disulfide bond" evidence="13">
    <location>
        <begin position="1100"/>
        <end position="1109"/>
    </location>
</feature>
<evidence type="ECO:0000256" key="1">
    <source>
        <dbReference type="ARBA" id="ARBA00004302"/>
    </source>
</evidence>
<evidence type="ECO:0000256" key="15">
    <source>
        <dbReference type="SAM" id="SignalP"/>
    </source>
</evidence>
<dbReference type="FunFam" id="2.170.300.10:FF:000004">
    <property type="entry name" value="Laminin subunit beta 1"/>
    <property type="match status" value="1"/>
</dbReference>
<dbReference type="Pfam" id="PF00055">
    <property type="entry name" value="Laminin_N"/>
    <property type="match status" value="1"/>
</dbReference>
<feature type="domain" description="Laminin N-terminal" evidence="18">
    <location>
        <begin position="38"/>
        <end position="277"/>
    </location>
</feature>
<feature type="disulfide bond" evidence="13">
    <location>
        <begin position="1079"/>
        <end position="1091"/>
    </location>
</feature>
<evidence type="ECO:0000256" key="4">
    <source>
        <dbReference type="ARBA" id="ARBA00022553"/>
    </source>
</evidence>
<feature type="disulfide bond" evidence="13">
    <location>
        <begin position="446"/>
        <end position="460"/>
    </location>
</feature>
<dbReference type="GO" id="GO:0043256">
    <property type="term" value="C:laminin complex"/>
    <property type="evidence" value="ECO:0007669"/>
    <property type="project" value="TreeGrafter"/>
</dbReference>
<dbReference type="GO" id="GO:0005178">
    <property type="term" value="F:integrin binding"/>
    <property type="evidence" value="ECO:0007669"/>
    <property type="project" value="TreeGrafter"/>
</dbReference>
<dbReference type="PROSITE" id="PS51117">
    <property type="entry name" value="LAMININ_NTER"/>
    <property type="match status" value="1"/>
</dbReference>
<dbReference type="InterPro" id="IPR050440">
    <property type="entry name" value="Laminin/Netrin_ECM"/>
</dbReference>
<keyword evidence="6" id="KW-0677">Repeat</keyword>
<dbReference type="Pfam" id="PF24973">
    <property type="entry name" value="EGF_LMN_ATRN"/>
    <property type="match status" value="1"/>
</dbReference>
<reference evidence="19" key="1">
    <citation type="submission" date="2025-08" db="UniProtKB">
        <authorList>
            <consortium name="Ensembl"/>
        </authorList>
    </citation>
    <scope>IDENTIFICATION</scope>
</reference>
<dbReference type="InterPro" id="IPR056863">
    <property type="entry name" value="LMN_ATRN_NET-like_EGF"/>
</dbReference>
<dbReference type="GO" id="GO:0070831">
    <property type="term" value="P:basement membrane assembly"/>
    <property type="evidence" value="ECO:0007669"/>
    <property type="project" value="TreeGrafter"/>
</dbReference>
<keyword evidence="8" id="KW-0130">Cell adhesion</keyword>
<feature type="domain" description="Laminin EGF-like" evidence="16">
    <location>
        <begin position="278"/>
        <end position="340"/>
    </location>
</feature>
<evidence type="ECO:0000259" key="16">
    <source>
        <dbReference type="PROSITE" id="PS50027"/>
    </source>
</evidence>
<dbReference type="Gene3D" id="2.60.120.260">
    <property type="entry name" value="Galactose-binding domain-like"/>
    <property type="match status" value="1"/>
</dbReference>
<evidence type="ECO:0000256" key="6">
    <source>
        <dbReference type="ARBA" id="ARBA00022737"/>
    </source>
</evidence>
<evidence type="ECO:0000256" key="3">
    <source>
        <dbReference type="ARBA" id="ARBA00022530"/>
    </source>
</evidence>
<feature type="signal peptide" evidence="15">
    <location>
        <begin position="1"/>
        <end position="28"/>
    </location>
</feature>